<name>A0A0R3QIX3_9BILA</name>
<proteinExistence type="predicted"/>
<protein>
    <submittedName>
        <fullName evidence="1">Phenol hydroxylase</fullName>
    </submittedName>
</protein>
<organism evidence="1">
    <name type="scientific">Brugia timori</name>
    <dbReference type="NCBI Taxonomy" id="42155"/>
    <lineage>
        <taxon>Eukaryota</taxon>
        <taxon>Metazoa</taxon>
        <taxon>Ecdysozoa</taxon>
        <taxon>Nematoda</taxon>
        <taxon>Chromadorea</taxon>
        <taxon>Rhabditida</taxon>
        <taxon>Spirurina</taxon>
        <taxon>Spiruromorpha</taxon>
        <taxon>Filarioidea</taxon>
        <taxon>Onchocercidae</taxon>
        <taxon>Brugia</taxon>
    </lineage>
</organism>
<reference evidence="1" key="1">
    <citation type="submission" date="2017-02" db="UniProtKB">
        <authorList>
            <consortium name="WormBaseParasite"/>
        </authorList>
    </citation>
    <scope>IDENTIFICATION</scope>
</reference>
<evidence type="ECO:0000313" key="1">
    <source>
        <dbReference type="WBParaSite" id="BTMF_0000636901-mRNA-1"/>
    </source>
</evidence>
<sequence>LHVRRFDPLPAGDGRAVERVARAELVFVEVRHGHGHVLFFTAGVGETEVDELDLVFLHELHDVGDGLCHQFLLSWMGGWEYRDAGCSFCAIVACVERVATGTLGAWNAVQFTKLVPSKSTHQFWAKLCIKSVQTFDELAVGRVEQFRVALDAELDMTAVLGVIDARQAENLDARMALLDRLHQGREGGLHGTENDHGLLHDPALDEKIGIKPVEHRLDHRPGHDRETGHEMDVTHAEAGDFVVGVGDDPGALGKHAHVEPVDVVGPVGLVGHALLARRVLHALADQQLGLGMQRQRHAQRLGGALAGVVVGGGADAAGREDD</sequence>
<dbReference type="AlphaFoldDB" id="A0A0R3QIX3"/>
<accession>A0A0R3QIX3</accession>
<dbReference type="WBParaSite" id="BTMF_0000636901-mRNA-1">
    <property type="protein sequence ID" value="BTMF_0000636901-mRNA-1"/>
    <property type="gene ID" value="BTMF_0000636901"/>
</dbReference>